<dbReference type="KEGG" id="sxi:SXIM_02550"/>
<dbReference type="EMBL" id="CP009922">
    <property type="protein sequence ID" value="AKG41639.1"/>
    <property type="molecule type" value="Genomic_DNA"/>
</dbReference>
<evidence type="ECO:0000313" key="4">
    <source>
        <dbReference type="EMBL" id="AKG41639.1"/>
    </source>
</evidence>
<feature type="domain" description="EcxA zinc-binding" evidence="2">
    <location>
        <begin position="376"/>
        <end position="668"/>
    </location>
</feature>
<sequence>MTDPIPTDPQHPAVAQHPTGGVPRWRLPPGETNTELLLAIAEFDTPFLLTASLSHGLGSSALTLDRGKAGPDLLATFRRAGDRVLLLVHNKHHRAAGDTAATRAGTEGFAGSVLWSGPIVREDGPAAVVDVTTLALTDLHGIADHLRERDQGDYTVDPATSLAHPTDASGGPHGIRLPALLTLRGRATGAAVRSLAPLPDTLTLVQRMELLPLPADPLPPRPYHPASGGYGVGHRDHGGPVPGAEVRFQPRFRLTEPVVFLVDPAVPEPIHSAVLEGGNWWQEAFDAAGLPGAFRVETAPEDLDLSDPAHHTVWWVHRDGRGWSHGQTLSDPRTGEILHGRVRLGSQRVAQLTALAEALLAPYGQPDEAARRAAVQDLVLRRIRHLAAHEIGHALGFMHNFASHHHPRPSVMDYPHPHLTVTPDGELDTTHAYSQGLGPWDHFLVAHAYGQTPGEELRRAAAAQGLLYLADEDASGPDAAHADAVPWTVPVADPFTALDQALEVRRTALARFSRSVLPPDRQTGELEDRALLLHLYHRHQLTAVARLVAGVRYGYAQAGDPGAAGATPVAAADQWRALRRTADLLHPSVLTLPPTVLHTLTPPAIRYRRDPDALRGQTGRTFDPLTAAAAATALVSTELLTPARLNRLAWQHATDPALPAPADVAGTLLGTLVPDPETDDGVARLVRTTATAVVQRQLHALLADERTHTVVREALRPHLDASPAHPDPDPTPLPWIPPGAPL</sequence>
<accession>A0A0F7FNU3</accession>
<dbReference type="PANTHER" id="PTHR38478">
    <property type="entry name" value="PEPTIDASE M1A AND M12B"/>
    <property type="match status" value="1"/>
</dbReference>
<dbReference type="PATRIC" id="fig|408015.6.peg.285"/>
<protein>
    <submittedName>
        <fullName evidence="4">Matrixin</fullName>
    </submittedName>
</protein>
<dbReference type="HOGENOM" id="CLU_008630_0_0_11"/>
<dbReference type="AlphaFoldDB" id="A0A0F7FNU3"/>
<dbReference type="PANTHER" id="PTHR38478:SF1">
    <property type="entry name" value="ZINC DEPENDENT METALLOPROTEASE DOMAIN LIPOPROTEIN"/>
    <property type="match status" value="1"/>
</dbReference>
<organism evidence="4 5">
    <name type="scientific">Streptomyces xiamenensis</name>
    <dbReference type="NCBI Taxonomy" id="408015"/>
    <lineage>
        <taxon>Bacteria</taxon>
        <taxon>Bacillati</taxon>
        <taxon>Actinomycetota</taxon>
        <taxon>Actinomycetes</taxon>
        <taxon>Kitasatosporales</taxon>
        <taxon>Streptomycetaceae</taxon>
        <taxon>Streptomyces</taxon>
    </lineage>
</organism>
<dbReference type="RefSeq" id="WP_053116064.1">
    <property type="nucleotide sequence ID" value="NZ_CP009922.3"/>
</dbReference>
<name>A0A0F7FNU3_9ACTN</name>
<feature type="region of interest" description="Disordered" evidence="1">
    <location>
        <begin position="718"/>
        <end position="742"/>
    </location>
</feature>
<evidence type="ECO:0000256" key="1">
    <source>
        <dbReference type="SAM" id="MobiDB-lite"/>
    </source>
</evidence>
<proteinExistence type="predicted"/>
<reference evidence="4" key="1">
    <citation type="submission" date="2019-08" db="EMBL/GenBank/DDBJ databases">
        <title>Complete genome sequence of a mangrove-derived Streptomyces xiamenensis.</title>
        <authorList>
            <person name="Xu J."/>
        </authorList>
    </citation>
    <scope>NUCLEOTIDE SEQUENCE</scope>
    <source>
        <strain evidence="4">318</strain>
    </source>
</reference>
<evidence type="ECO:0000259" key="3">
    <source>
        <dbReference type="Pfam" id="PF17148"/>
    </source>
</evidence>
<dbReference type="STRING" id="408015.SXIM_02550"/>
<feature type="region of interest" description="Disordered" evidence="1">
    <location>
        <begin position="1"/>
        <end position="22"/>
    </location>
</feature>
<dbReference type="Pfam" id="PF16313">
    <property type="entry name" value="DUF4953"/>
    <property type="match status" value="1"/>
</dbReference>
<dbReference type="InterPro" id="IPR032534">
    <property type="entry name" value="EcxA_zinc-bd"/>
</dbReference>
<dbReference type="InterPro" id="IPR024079">
    <property type="entry name" value="MetalloPept_cat_dom_sf"/>
</dbReference>
<dbReference type="Pfam" id="PF17148">
    <property type="entry name" value="DUF5117"/>
    <property type="match status" value="1"/>
</dbReference>
<dbReference type="SUPFAM" id="SSF55486">
    <property type="entry name" value="Metalloproteases ('zincins'), catalytic domain"/>
    <property type="match status" value="1"/>
</dbReference>
<dbReference type="GO" id="GO:0008237">
    <property type="term" value="F:metallopeptidase activity"/>
    <property type="evidence" value="ECO:0007669"/>
    <property type="project" value="InterPro"/>
</dbReference>
<feature type="compositionally biased region" description="Pro residues" evidence="1">
    <location>
        <begin position="729"/>
        <end position="742"/>
    </location>
</feature>
<dbReference type="Gene3D" id="3.40.390.10">
    <property type="entry name" value="Collagenase (Catalytic Domain)"/>
    <property type="match status" value="1"/>
</dbReference>
<feature type="domain" description="DUF5117" evidence="3">
    <location>
        <begin position="72"/>
        <end position="254"/>
    </location>
</feature>
<dbReference type="Proteomes" id="UP000034034">
    <property type="component" value="Chromosome"/>
</dbReference>
<dbReference type="InterPro" id="IPR033413">
    <property type="entry name" value="DUF5117"/>
</dbReference>
<evidence type="ECO:0000313" key="5">
    <source>
        <dbReference type="Proteomes" id="UP000034034"/>
    </source>
</evidence>
<evidence type="ECO:0000259" key="2">
    <source>
        <dbReference type="Pfam" id="PF16313"/>
    </source>
</evidence>
<keyword evidence="5" id="KW-1185">Reference proteome</keyword>
<gene>
    <name evidence="4" type="ORF">SXIM_02550</name>
</gene>